<dbReference type="AlphaFoldDB" id="A0A9P6TA11"/>
<evidence type="ECO:0000313" key="2">
    <source>
        <dbReference type="Proteomes" id="UP000886653"/>
    </source>
</evidence>
<proteinExistence type="predicted"/>
<protein>
    <submittedName>
        <fullName evidence="1">Uncharacterized protein</fullName>
    </submittedName>
</protein>
<reference evidence="1" key="1">
    <citation type="submission" date="2013-11" db="EMBL/GenBank/DDBJ databases">
        <title>Genome sequence of the fusiform rust pathogen reveals effectors for host alternation and coevolution with pine.</title>
        <authorList>
            <consortium name="DOE Joint Genome Institute"/>
            <person name="Smith K."/>
            <person name="Pendleton A."/>
            <person name="Kubisiak T."/>
            <person name="Anderson C."/>
            <person name="Salamov A."/>
            <person name="Aerts A."/>
            <person name="Riley R."/>
            <person name="Clum A."/>
            <person name="Lindquist E."/>
            <person name="Ence D."/>
            <person name="Campbell M."/>
            <person name="Kronenberg Z."/>
            <person name="Feau N."/>
            <person name="Dhillon B."/>
            <person name="Hamelin R."/>
            <person name="Burleigh J."/>
            <person name="Smith J."/>
            <person name="Yandell M."/>
            <person name="Nelson C."/>
            <person name="Grigoriev I."/>
            <person name="Davis J."/>
        </authorList>
    </citation>
    <scope>NUCLEOTIDE SEQUENCE</scope>
    <source>
        <strain evidence="1">G11</strain>
    </source>
</reference>
<gene>
    <name evidence="1" type="ORF">CROQUDRAFT_95398</name>
</gene>
<organism evidence="1 2">
    <name type="scientific">Cronartium quercuum f. sp. fusiforme G11</name>
    <dbReference type="NCBI Taxonomy" id="708437"/>
    <lineage>
        <taxon>Eukaryota</taxon>
        <taxon>Fungi</taxon>
        <taxon>Dikarya</taxon>
        <taxon>Basidiomycota</taxon>
        <taxon>Pucciniomycotina</taxon>
        <taxon>Pucciniomycetes</taxon>
        <taxon>Pucciniales</taxon>
        <taxon>Coleosporiaceae</taxon>
        <taxon>Cronartium</taxon>
    </lineage>
</organism>
<sequence length="257" mass="28697">MRLWNLIRILKASRRVNVGKPLGNKSKDPFFPFSLRYPPKLGVDKSILSQSMVAVVLQCLRDGALSAPDKCAETEPRSELPAARLLQPPVPKLSAVSPGPTLPMIRSLARAAFFCALKTCIRNRFRNGPQKHFSFRFGIRFLPELCLTICSSLSLSDEDFLVFIEPSYLSLNLFLNRFAFLISLRRLSESISSRITVRFKTTGPREESNNDEVAPLRTRDLKPHCLHALSTRASAAALGRSVLDKAHGSVDSCYDHV</sequence>
<dbReference type="Proteomes" id="UP000886653">
    <property type="component" value="Unassembled WGS sequence"/>
</dbReference>
<comment type="caution">
    <text evidence="1">The sequence shown here is derived from an EMBL/GenBank/DDBJ whole genome shotgun (WGS) entry which is preliminary data.</text>
</comment>
<evidence type="ECO:0000313" key="1">
    <source>
        <dbReference type="EMBL" id="KAG0144189.1"/>
    </source>
</evidence>
<name>A0A9P6TA11_9BASI</name>
<accession>A0A9P6TA11</accession>
<dbReference type="EMBL" id="MU167301">
    <property type="protein sequence ID" value="KAG0144189.1"/>
    <property type="molecule type" value="Genomic_DNA"/>
</dbReference>
<keyword evidence="2" id="KW-1185">Reference proteome</keyword>